<reference evidence="2 3" key="1">
    <citation type="submission" date="2018-08" db="EMBL/GenBank/DDBJ databases">
        <title>Comparative analysis of Burkholderia isolates from Puerto Rico.</title>
        <authorList>
            <person name="Hall C."/>
            <person name="Sahl J."/>
            <person name="Wagner D."/>
        </authorList>
    </citation>
    <scope>NUCLEOTIDE SEQUENCE [LARGE SCALE GENOMIC DNA]</scope>
    <source>
        <strain evidence="2 3">Bp8966</strain>
    </source>
</reference>
<evidence type="ECO:0000313" key="2">
    <source>
        <dbReference type="EMBL" id="RQY90199.1"/>
    </source>
</evidence>
<evidence type="ECO:0000256" key="1">
    <source>
        <dbReference type="SAM" id="MobiDB-lite"/>
    </source>
</evidence>
<protein>
    <submittedName>
        <fullName evidence="2">DUF3304 domain-containing protein</fullName>
    </submittedName>
</protein>
<name>A0ABX9YLB0_9BURK</name>
<dbReference type="Proteomes" id="UP000281098">
    <property type="component" value="Unassembled WGS sequence"/>
</dbReference>
<dbReference type="InterPro" id="IPR021733">
    <property type="entry name" value="DUF3304"/>
</dbReference>
<evidence type="ECO:0000313" key="3">
    <source>
        <dbReference type="Proteomes" id="UP000281098"/>
    </source>
</evidence>
<organism evidence="2 3">
    <name type="scientific">Burkholderia stagnalis</name>
    <dbReference type="NCBI Taxonomy" id="1503054"/>
    <lineage>
        <taxon>Bacteria</taxon>
        <taxon>Pseudomonadati</taxon>
        <taxon>Pseudomonadota</taxon>
        <taxon>Betaproteobacteria</taxon>
        <taxon>Burkholderiales</taxon>
        <taxon>Burkholderiaceae</taxon>
        <taxon>Burkholderia</taxon>
        <taxon>Burkholderia cepacia complex</taxon>
    </lineage>
</organism>
<dbReference type="Pfam" id="PF11745">
    <property type="entry name" value="DUF3304"/>
    <property type="match status" value="2"/>
</dbReference>
<comment type="caution">
    <text evidence="2">The sequence shown here is derived from an EMBL/GenBank/DDBJ whole genome shotgun (WGS) entry which is preliminary data.</text>
</comment>
<dbReference type="EMBL" id="QTPM01000023">
    <property type="protein sequence ID" value="RQY90199.1"/>
    <property type="molecule type" value="Genomic_DNA"/>
</dbReference>
<proteinExistence type="predicted"/>
<accession>A0ABX9YLB0</accession>
<sequence>MQTAMSGGRLSARISSARARFRGWMMVVLMLMGLPGCSDSKEINPAGISGYNYTSAYIHTFRISGEDGKVEGVGPNISPKKPDQERSGGGAQTCCVGIPKHWRSGMKLVIRWKADKLQDGKTPGVWYVARTDVPPYGPKTRGFWVHFLPGDRIRIQIRDRKGPMVRPVDNDPYIVQGVADKEGNWDQKIAFGGWAKQPVAADAFEVGMSGQNFSENRIFFGVNGTGQTASIGRAVKDGAPLKSKENCCAQLSPKWKPGSKVSLLWRRDSARLGYNDDNEIAWVEAGAPLPKYAEFEESEMEGREPRRRVWRKLWVQFLPGDRVRVVLGNDDIPMRPQDDDPDIVQGTILDRMEVKAKIEAGT</sequence>
<keyword evidence="3" id="KW-1185">Reference proteome</keyword>
<feature type="region of interest" description="Disordered" evidence="1">
    <location>
        <begin position="71"/>
        <end position="91"/>
    </location>
</feature>
<gene>
    <name evidence="2" type="ORF">DF017_19255</name>
</gene>